<gene>
    <name evidence="1" type="ORF">GWI33_017779</name>
</gene>
<evidence type="ECO:0000313" key="2">
    <source>
        <dbReference type="Proteomes" id="UP000625711"/>
    </source>
</evidence>
<organism evidence="1 2">
    <name type="scientific">Rhynchophorus ferrugineus</name>
    <name type="common">Red palm weevil</name>
    <name type="synonym">Curculio ferrugineus</name>
    <dbReference type="NCBI Taxonomy" id="354439"/>
    <lineage>
        <taxon>Eukaryota</taxon>
        <taxon>Metazoa</taxon>
        <taxon>Ecdysozoa</taxon>
        <taxon>Arthropoda</taxon>
        <taxon>Hexapoda</taxon>
        <taxon>Insecta</taxon>
        <taxon>Pterygota</taxon>
        <taxon>Neoptera</taxon>
        <taxon>Endopterygota</taxon>
        <taxon>Coleoptera</taxon>
        <taxon>Polyphaga</taxon>
        <taxon>Cucujiformia</taxon>
        <taxon>Curculionidae</taxon>
        <taxon>Dryophthorinae</taxon>
        <taxon>Rhynchophorus</taxon>
    </lineage>
</organism>
<reference evidence="1" key="1">
    <citation type="submission" date="2020-08" db="EMBL/GenBank/DDBJ databases">
        <title>Genome sequencing and assembly of the red palm weevil Rhynchophorus ferrugineus.</title>
        <authorList>
            <person name="Dias G.B."/>
            <person name="Bergman C.M."/>
            <person name="Manee M."/>
        </authorList>
    </citation>
    <scope>NUCLEOTIDE SEQUENCE</scope>
    <source>
        <strain evidence="1">AA-2017</strain>
        <tissue evidence="1">Whole larva</tissue>
    </source>
</reference>
<protein>
    <submittedName>
        <fullName evidence="1">Uncharacterized protein</fullName>
    </submittedName>
</protein>
<keyword evidence="2" id="KW-1185">Reference proteome</keyword>
<dbReference type="AlphaFoldDB" id="A0A834HW39"/>
<evidence type="ECO:0000313" key="1">
    <source>
        <dbReference type="EMBL" id="KAF7269169.1"/>
    </source>
</evidence>
<dbReference type="OrthoDB" id="6697152at2759"/>
<proteinExistence type="predicted"/>
<dbReference type="Proteomes" id="UP000625711">
    <property type="component" value="Unassembled WGS sequence"/>
</dbReference>
<sequence>MLPTDAQTYQKYDGLDVLKSDDSMLDEIRHIKCPIIKLVRHQIESAELSLTDAFAICRRNRSWKYKLWNNRWTILKGKSVFLWSFASLRRYINWFSIVEDS</sequence>
<comment type="caution">
    <text evidence="1">The sequence shown here is derived from an EMBL/GenBank/DDBJ whole genome shotgun (WGS) entry which is preliminary data.</text>
</comment>
<dbReference type="EMBL" id="JAACXV010014253">
    <property type="protein sequence ID" value="KAF7269169.1"/>
    <property type="molecule type" value="Genomic_DNA"/>
</dbReference>
<name>A0A834HW39_RHYFE</name>
<accession>A0A834HW39</accession>